<dbReference type="InterPro" id="IPR055482">
    <property type="entry name" value="DUF7054"/>
</dbReference>
<feature type="domain" description="DUF7054" evidence="2">
    <location>
        <begin position="198"/>
        <end position="269"/>
    </location>
</feature>
<reference evidence="3 4" key="1">
    <citation type="journal article" date="2023" name="bioRxiv">
        <title>Genome report: Whole genome sequence and annotation of Penstemon davidsonii.</title>
        <authorList>
            <person name="Ostevik K.L."/>
            <person name="Alabady M."/>
            <person name="Zhang M."/>
            <person name="Rausher M.D."/>
        </authorList>
    </citation>
    <scope>NUCLEOTIDE SEQUENCE [LARGE SCALE GENOMIC DNA]</scope>
    <source>
        <strain evidence="3">DNT005</strain>
        <tissue evidence="3">Whole leaf</tissue>
    </source>
</reference>
<keyword evidence="4" id="KW-1185">Reference proteome</keyword>
<dbReference type="InterPro" id="IPR014756">
    <property type="entry name" value="Ig_E-set"/>
</dbReference>
<sequence length="298" mass="33378">MECNIFSNALQPCLTRCTFTFLEYVYLIATFTEFLDNAPVREQLKALRADSERSKLIKKLSEANQQNRFLKRQLQVKEDALVNFKSDLAVMELKIQALVSLAREIANYSIPNGSRKIKGKYIQSHLLSQLEAVEEKLKEQIKDVGVAQSQEVPLFWCGVAENVQVMGSFDGWSHGEHLSPEYTGSHTMFSTTLMLRPGSSGPIKFVIDRDDSAAGVIKTALKLYAREGRLPVLGSDINNFVLYPADAVSNAMKPSAAIGSCEVRKFVLCKARADVIDRKGSGWRVWFQNSLILKLLSH</sequence>
<accession>A0ABR0CKK4</accession>
<feature type="coiled-coil region" evidence="1">
    <location>
        <begin position="46"/>
        <end position="80"/>
    </location>
</feature>
<evidence type="ECO:0000313" key="4">
    <source>
        <dbReference type="Proteomes" id="UP001291926"/>
    </source>
</evidence>
<protein>
    <recommendedName>
        <fullName evidence="2">DUF7054 domain-containing protein</fullName>
    </recommendedName>
</protein>
<dbReference type="Gene3D" id="2.60.40.10">
    <property type="entry name" value="Immunoglobulins"/>
    <property type="match status" value="1"/>
</dbReference>
<dbReference type="EMBL" id="JAYDYQ010002688">
    <property type="protein sequence ID" value="KAK4477645.1"/>
    <property type="molecule type" value="Genomic_DNA"/>
</dbReference>
<dbReference type="PANTHER" id="PTHR47342">
    <property type="entry name" value="PROTEIN PTST, CHLOROPLASTIC"/>
    <property type="match status" value="1"/>
</dbReference>
<gene>
    <name evidence="3" type="ORF">RD792_016886</name>
</gene>
<evidence type="ECO:0000256" key="1">
    <source>
        <dbReference type="SAM" id="Coils"/>
    </source>
</evidence>
<dbReference type="Pfam" id="PF23156">
    <property type="entry name" value="DUF7054"/>
    <property type="match status" value="1"/>
</dbReference>
<keyword evidence="1" id="KW-0175">Coiled coil</keyword>
<evidence type="ECO:0000313" key="3">
    <source>
        <dbReference type="EMBL" id="KAK4477645.1"/>
    </source>
</evidence>
<dbReference type="SUPFAM" id="SSF81296">
    <property type="entry name" value="E set domains"/>
    <property type="match status" value="1"/>
</dbReference>
<proteinExistence type="predicted"/>
<dbReference type="PANTHER" id="PTHR47342:SF1">
    <property type="entry name" value="PROTEIN PTST, CHLOROPLASTIC"/>
    <property type="match status" value="1"/>
</dbReference>
<name>A0ABR0CKK4_9LAMI</name>
<dbReference type="InterPro" id="IPR013783">
    <property type="entry name" value="Ig-like_fold"/>
</dbReference>
<dbReference type="CDD" id="cd02859">
    <property type="entry name" value="E_set_AMPKbeta_like_N"/>
    <property type="match status" value="1"/>
</dbReference>
<dbReference type="Proteomes" id="UP001291926">
    <property type="component" value="Unassembled WGS sequence"/>
</dbReference>
<evidence type="ECO:0000259" key="2">
    <source>
        <dbReference type="Pfam" id="PF23156"/>
    </source>
</evidence>
<comment type="caution">
    <text evidence="3">The sequence shown here is derived from an EMBL/GenBank/DDBJ whole genome shotgun (WGS) entry which is preliminary data.</text>
</comment>
<organism evidence="3 4">
    <name type="scientific">Penstemon davidsonii</name>
    <dbReference type="NCBI Taxonomy" id="160366"/>
    <lineage>
        <taxon>Eukaryota</taxon>
        <taxon>Viridiplantae</taxon>
        <taxon>Streptophyta</taxon>
        <taxon>Embryophyta</taxon>
        <taxon>Tracheophyta</taxon>
        <taxon>Spermatophyta</taxon>
        <taxon>Magnoliopsida</taxon>
        <taxon>eudicotyledons</taxon>
        <taxon>Gunneridae</taxon>
        <taxon>Pentapetalae</taxon>
        <taxon>asterids</taxon>
        <taxon>lamiids</taxon>
        <taxon>Lamiales</taxon>
        <taxon>Plantaginaceae</taxon>
        <taxon>Cheloneae</taxon>
        <taxon>Penstemon</taxon>
    </lineage>
</organism>